<dbReference type="PROSITE" id="PS50888">
    <property type="entry name" value="BHLH"/>
    <property type="match status" value="1"/>
</dbReference>
<dbReference type="Proteomes" id="UP001381693">
    <property type="component" value="Unassembled WGS sequence"/>
</dbReference>
<evidence type="ECO:0000256" key="1">
    <source>
        <dbReference type="ARBA" id="ARBA00022473"/>
    </source>
</evidence>
<evidence type="ECO:0000256" key="6">
    <source>
        <dbReference type="SAM" id="MobiDB-lite"/>
    </source>
</evidence>
<protein>
    <recommendedName>
        <fullName evidence="7">BHLH domain-containing protein</fullName>
    </recommendedName>
</protein>
<dbReference type="InterPro" id="IPR036638">
    <property type="entry name" value="HLH_DNA-bd_sf"/>
</dbReference>
<proteinExistence type="predicted"/>
<accession>A0AAN8WS07</accession>
<evidence type="ECO:0000313" key="8">
    <source>
        <dbReference type="EMBL" id="KAK7065239.1"/>
    </source>
</evidence>
<dbReference type="GO" id="GO:0005634">
    <property type="term" value="C:nucleus"/>
    <property type="evidence" value="ECO:0007669"/>
    <property type="project" value="TreeGrafter"/>
</dbReference>
<dbReference type="InterPro" id="IPR040259">
    <property type="entry name" value="Mesogenin/MesP"/>
</dbReference>
<dbReference type="CDD" id="cd11390">
    <property type="entry name" value="bHLH_TS"/>
    <property type="match status" value="1"/>
</dbReference>
<evidence type="ECO:0000256" key="5">
    <source>
        <dbReference type="ARBA" id="ARBA00023242"/>
    </source>
</evidence>
<keyword evidence="3" id="KW-0238">DNA-binding</keyword>
<dbReference type="SUPFAM" id="SSF47459">
    <property type="entry name" value="HLH, helix-loop-helix DNA-binding domain"/>
    <property type="match status" value="1"/>
</dbReference>
<dbReference type="GO" id="GO:0000978">
    <property type="term" value="F:RNA polymerase II cis-regulatory region sequence-specific DNA binding"/>
    <property type="evidence" value="ECO:0007669"/>
    <property type="project" value="TreeGrafter"/>
</dbReference>
<feature type="region of interest" description="Disordered" evidence="6">
    <location>
        <begin position="172"/>
        <end position="224"/>
    </location>
</feature>
<evidence type="ECO:0000313" key="9">
    <source>
        <dbReference type="Proteomes" id="UP001381693"/>
    </source>
</evidence>
<dbReference type="GO" id="GO:0001707">
    <property type="term" value="P:mesoderm formation"/>
    <property type="evidence" value="ECO:0007669"/>
    <property type="project" value="TreeGrafter"/>
</dbReference>
<keyword evidence="2" id="KW-0805">Transcription regulation</keyword>
<reference evidence="8 9" key="1">
    <citation type="submission" date="2023-11" db="EMBL/GenBank/DDBJ databases">
        <title>Halocaridina rubra genome assembly.</title>
        <authorList>
            <person name="Smith C."/>
        </authorList>
    </citation>
    <scope>NUCLEOTIDE SEQUENCE [LARGE SCALE GENOMIC DNA]</scope>
    <source>
        <strain evidence="8">EP-1</strain>
        <tissue evidence="8">Whole</tissue>
    </source>
</reference>
<feature type="compositionally biased region" description="Low complexity" evidence="6">
    <location>
        <begin position="411"/>
        <end position="429"/>
    </location>
</feature>
<dbReference type="InterPro" id="IPR011598">
    <property type="entry name" value="bHLH_dom"/>
</dbReference>
<keyword evidence="4" id="KW-0804">Transcription</keyword>
<dbReference type="SMART" id="SM00353">
    <property type="entry name" value="HLH"/>
    <property type="match status" value="1"/>
</dbReference>
<feature type="compositionally biased region" description="Polar residues" evidence="6">
    <location>
        <begin position="432"/>
        <end position="442"/>
    </location>
</feature>
<dbReference type="Pfam" id="PF00010">
    <property type="entry name" value="HLH"/>
    <property type="match status" value="1"/>
</dbReference>
<evidence type="ECO:0000256" key="3">
    <source>
        <dbReference type="ARBA" id="ARBA00023125"/>
    </source>
</evidence>
<keyword evidence="5" id="KW-0539">Nucleus</keyword>
<dbReference type="PANTHER" id="PTHR20937:SF3">
    <property type="entry name" value="IP14615P"/>
    <property type="match status" value="1"/>
</dbReference>
<feature type="region of interest" description="Disordered" evidence="6">
    <location>
        <begin position="411"/>
        <end position="474"/>
    </location>
</feature>
<feature type="domain" description="BHLH" evidence="7">
    <location>
        <begin position="466"/>
        <end position="532"/>
    </location>
</feature>
<feature type="region of interest" description="Disordered" evidence="6">
    <location>
        <begin position="1"/>
        <end position="42"/>
    </location>
</feature>
<feature type="compositionally biased region" description="Basic and acidic residues" evidence="6">
    <location>
        <begin position="457"/>
        <end position="474"/>
    </location>
</feature>
<keyword evidence="1" id="KW-0217">Developmental protein</keyword>
<sequence length="623" mass="66975">MPKVQKLTKIGNGEGARGITLHHPKVRSRNGHSDVKSESSAAEIGSYANGSTVIKVSTSKTSNFSNSSSNNSNSVLQENMLCQSPCNGINTGDSCSSTATSLGALNLPENTVEVHFIPDSESNVVRIPGKGEAIQLRHYGRLITLPLTPSEETGKNPDSSQKGFSVNIKNKAPQDAPVDFSPGGPRGDPFLGRTDPMVPPSPAGNVSVDSGVLDASGGSNSSESLGLSSDLFQTEDDLNIGPARLPSIESAFSRVGEAFRVSESLTNLSSNPPQVHTMDPPPAHMTLEPSPSYATLRTVPSSLYSTAYPGPPSSSPSNPGLPYAHEAAYVEAMSTLGSYQAISPPTGLLPPTDTLHSQVLPSIPSYPAEYHLRYVEQCAVGGNNSAPGGPLSLGYPLNNSTVNISRPFSARSSASSVGSSPPSGINPPNGLVLNQSTTNTLPRTGPGSRGGRARSQRVHEKLSREEYKKSACDRERTRMRDMNQAFDVLREKLPFCKPPGKKCTKMDGLTGRDRFPSKLETLRLAIRYIRHLVNTLSVPPDTIYPEYDPPPYNVSSIPPNLRLQHRYYSSTSHNSTVSLYSSPHALDSLEYPYIPQGLSSTLPHDYLRDTLWQSDTQLTEYQY</sequence>
<evidence type="ECO:0000256" key="2">
    <source>
        <dbReference type="ARBA" id="ARBA00023015"/>
    </source>
</evidence>
<dbReference type="GO" id="GO:0046983">
    <property type="term" value="F:protein dimerization activity"/>
    <property type="evidence" value="ECO:0007669"/>
    <property type="project" value="InterPro"/>
</dbReference>
<dbReference type="EMBL" id="JAXCGZ010020841">
    <property type="protein sequence ID" value="KAK7065239.1"/>
    <property type="molecule type" value="Genomic_DNA"/>
</dbReference>
<feature type="compositionally biased region" description="Basic residues" evidence="6">
    <location>
        <begin position="20"/>
        <end position="30"/>
    </location>
</feature>
<dbReference type="AlphaFoldDB" id="A0AAN8WS07"/>
<comment type="caution">
    <text evidence="8">The sequence shown here is derived from an EMBL/GenBank/DDBJ whole genome shotgun (WGS) entry which is preliminary data.</text>
</comment>
<evidence type="ECO:0000259" key="7">
    <source>
        <dbReference type="PROSITE" id="PS50888"/>
    </source>
</evidence>
<dbReference type="Gene3D" id="4.10.280.10">
    <property type="entry name" value="Helix-loop-helix DNA-binding domain"/>
    <property type="match status" value="1"/>
</dbReference>
<organism evidence="8 9">
    <name type="scientific">Halocaridina rubra</name>
    <name type="common">Hawaiian red shrimp</name>
    <dbReference type="NCBI Taxonomy" id="373956"/>
    <lineage>
        <taxon>Eukaryota</taxon>
        <taxon>Metazoa</taxon>
        <taxon>Ecdysozoa</taxon>
        <taxon>Arthropoda</taxon>
        <taxon>Crustacea</taxon>
        <taxon>Multicrustacea</taxon>
        <taxon>Malacostraca</taxon>
        <taxon>Eumalacostraca</taxon>
        <taxon>Eucarida</taxon>
        <taxon>Decapoda</taxon>
        <taxon>Pleocyemata</taxon>
        <taxon>Caridea</taxon>
        <taxon>Atyoidea</taxon>
        <taxon>Atyidae</taxon>
        <taxon>Halocaridina</taxon>
    </lineage>
</organism>
<dbReference type="PANTHER" id="PTHR20937">
    <property type="entry name" value="IP14615P"/>
    <property type="match status" value="1"/>
</dbReference>
<evidence type="ECO:0000256" key="4">
    <source>
        <dbReference type="ARBA" id="ARBA00023163"/>
    </source>
</evidence>
<name>A0AAN8WS07_HALRR</name>
<gene>
    <name evidence="8" type="ORF">SK128_013240</name>
</gene>
<dbReference type="GO" id="GO:0000981">
    <property type="term" value="F:DNA-binding transcription factor activity, RNA polymerase II-specific"/>
    <property type="evidence" value="ECO:0007669"/>
    <property type="project" value="TreeGrafter"/>
</dbReference>
<keyword evidence="9" id="KW-1185">Reference proteome</keyword>